<evidence type="ECO:0000313" key="3">
    <source>
        <dbReference type="Proteomes" id="UP000019763"/>
    </source>
</evidence>
<name>A0A023B985_GRENI</name>
<reference evidence="2" key="1">
    <citation type="submission" date="2013-12" db="EMBL/GenBank/DDBJ databases">
        <authorList>
            <person name="Omoto C.K."/>
            <person name="Sibley D."/>
            <person name="Venepally P."/>
            <person name="Hadjithomas M."/>
            <person name="Karamycheva S."/>
            <person name="Brunk B."/>
            <person name="Roos D."/>
            <person name="Caler E."/>
            <person name="Lorenzi H."/>
        </authorList>
    </citation>
    <scope>NUCLEOTIDE SEQUENCE</scope>
</reference>
<dbReference type="GeneID" id="22911946"/>
<dbReference type="RefSeq" id="XP_011129824.1">
    <property type="nucleotide sequence ID" value="XM_011131522.1"/>
</dbReference>
<organism evidence="2 3">
    <name type="scientific">Gregarina niphandrodes</name>
    <name type="common">Septate eugregarine</name>
    <dbReference type="NCBI Taxonomy" id="110365"/>
    <lineage>
        <taxon>Eukaryota</taxon>
        <taxon>Sar</taxon>
        <taxon>Alveolata</taxon>
        <taxon>Apicomplexa</taxon>
        <taxon>Conoidasida</taxon>
        <taxon>Gregarinasina</taxon>
        <taxon>Eugregarinorida</taxon>
        <taxon>Gregarinidae</taxon>
        <taxon>Gregarina</taxon>
    </lineage>
</organism>
<keyword evidence="3" id="KW-1185">Reference proteome</keyword>
<accession>A0A023B985</accession>
<dbReference type="EMBL" id="AFNH02000401">
    <property type="protein sequence ID" value="EZG71579.1"/>
    <property type="molecule type" value="Genomic_DNA"/>
</dbReference>
<feature type="region of interest" description="Disordered" evidence="1">
    <location>
        <begin position="31"/>
        <end position="63"/>
    </location>
</feature>
<gene>
    <name evidence="2" type="ORF">GNI_052590</name>
</gene>
<dbReference type="AlphaFoldDB" id="A0A023B985"/>
<feature type="compositionally biased region" description="Polar residues" evidence="1">
    <location>
        <begin position="38"/>
        <end position="54"/>
    </location>
</feature>
<evidence type="ECO:0000256" key="1">
    <source>
        <dbReference type="SAM" id="MobiDB-lite"/>
    </source>
</evidence>
<evidence type="ECO:0000313" key="2">
    <source>
        <dbReference type="EMBL" id="EZG71579.1"/>
    </source>
</evidence>
<sequence>MLSKMKIDTTMHDLVGEIVTEEGNEKLETLKALDRAQQKPSQDASPATPTTGPLKSSLFEAEETDKQRAREAAIVKLKQAELTREVNVTYLNAALELMTSNKTPLVSMPPRAQKMFASGCALYYENFVDRVLVNYIQQRQLKRP</sequence>
<dbReference type="VEuPathDB" id="CryptoDB:GNI_052590"/>
<protein>
    <submittedName>
        <fullName evidence="2">Uncharacterized protein</fullName>
    </submittedName>
</protein>
<comment type="caution">
    <text evidence="2">The sequence shown here is derived from an EMBL/GenBank/DDBJ whole genome shotgun (WGS) entry which is preliminary data.</text>
</comment>
<dbReference type="Proteomes" id="UP000019763">
    <property type="component" value="Unassembled WGS sequence"/>
</dbReference>
<proteinExistence type="predicted"/>